<accession>A0A246HNY1</accession>
<reference evidence="1 2" key="1">
    <citation type="submission" date="2017-06" db="EMBL/GenBank/DDBJ databases">
        <authorList>
            <person name="Kim H.J."/>
            <person name="Triplett B.A."/>
        </authorList>
    </citation>
    <scope>NUCLEOTIDE SEQUENCE [LARGE SCALE GENOMIC DNA]</scope>
    <source>
        <strain evidence="1 2">13146</strain>
    </source>
</reference>
<gene>
    <name evidence="1" type="ORF">CEE60_05810</name>
</gene>
<name>A0A246HNY1_STEMA</name>
<proteinExistence type="predicted"/>
<comment type="caution">
    <text evidence="1">The sequence shown here is derived from an EMBL/GenBank/DDBJ whole genome shotgun (WGS) entry which is preliminary data.</text>
</comment>
<sequence length="193" mass="21626">MKHATHFLPKRQTVIYAFTEQMLRDTGSNRRSFAMAVADMYLNRLAEDDREVPFRITRGGDCDSDKKHNGQILGRYLDGVVKTLPANLEDAWVLSLPEPYRSSCERELGRRRGVLPIRLDAIEESCDTAGVGQLMTDFGELVAALSPAVADGVIDEKDRPYARRIINGTDDMLISLVTFRKSLLKVIGLEQLA</sequence>
<protein>
    <submittedName>
        <fullName evidence="1">Uncharacterized protein</fullName>
    </submittedName>
</protein>
<organism evidence="1 2">
    <name type="scientific">Stenotrophomonas maltophilia</name>
    <name type="common">Pseudomonas maltophilia</name>
    <name type="synonym">Xanthomonas maltophilia</name>
    <dbReference type="NCBI Taxonomy" id="40324"/>
    <lineage>
        <taxon>Bacteria</taxon>
        <taxon>Pseudomonadati</taxon>
        <taxon>Pseudomonadota</taxon>
        <taxon>Gammaproteobacteria</taxon>
        <taxon>Lysobacterales</taxon>
        <taxon>Lysobacteraceae</taxon>
        <taxon>Stenotrophomonas</taxon>
        <taxon>Stenotrophomonas maltophilia group</taxon>
    </lineage>
</organism>
<dbReference type="Proteomes" id="UP000198157">
    <property type="component" value="Unassembled WGS sequence"/>
</dbReference>
<dbReference type="OrthoDB" id="6041581at2"/>
<evidence type="ECO:0000313" key="2">
    <source>
        <dbReference type="Proteomes" id="UP000198157"/>
    </source>
</evidence>
<dbReference type="EMBL" id="NIVS01000013">
    <property type="protein sequence ID" value="OWQ55067.1"/>
    <property type="molecule type" value="Genomic_DNA"/>
</dbReference>
<dbReference type="AlphaFoldDB" id="A0A246HNY1"/>
<evidence type="ECO:0000313" key="1">
    <source>
        <dbReference type="EMBL" id="OWQ55067.1"/>
    </source>
</evidence>